<accession>A0A6J8A4G7</accession>
<dbReference type="GO" id="GO:0007165">
    <property type="term" value="P:signal transduction"/>
    <property type="evidence" value="ECO:0007669"/>
    <property type="project" value="InterPro"/>
</dbReference>
<keyword evidence="2 3" id="KW-0040">ANK repeat</keyword>
<dbReference type="InterPro" id="IPR000488">
    <property type="entry name" value="Death_dom"/>
</dbReference>
<gene>
    <name evidence="6" type="ORF">MCOR_3009</name>
</gene>
<dbReference type="Pfam" id="PF12796">
    <property type="entry name" value="Ank_2"/>
    <property type="match status" value="1"/>
</dbReference>
<feature type="compositionally biased region" description="Acidic residues" evidence="4">
    <location>
        <begin position="1233"/>
        <end position="1243"/>
    </location>
</feature>
<dbReference type="Gene3D" id="1.10.533.10">
    <property type="entry name" value="Death Domain, Fas"/>
    <property type="match status" value="1"/>
</dbReference>
<dbReference type="EMBL" id="CACVKT020000569">
    <property type="protein sequence ID" value="CAC5360590.1"/>
    <property type="molecule type" value="Genomic_DNA"/>
</dbReference>
<proteinExistence type="predicted"/>
<dbReference type="Gene3D" id="2.60.220.30">
    <property type="match status" value="1"/>
</dbReference>
<feature type="compositionally biased region" description="Polar residues" evidence="4">
    <location>
        <begin position="937"/>
        <end position="946"/>
    </location>
</feature>
<dbReference type="OrthoDB" id="6140651at2759"/>
<dbReference type="SUPFAM" id="SSF48403">
    <property type="entry name" value="Ankyrin repeat"/>
    <property type="match status" value="1"/>
</dbReference>
<feature type="compositionally biased region" description="Basic and acidic residues" evidence="4">
    <location>
        <begin position="917"/>
        <end position="927"/>
    </location>
</feature>
<feature type="compositionally biased region" description="Basic and acidic residues" evidence="4">
    <location>
        <begin position="1079"/>
        <end position="1097"/>
    </location>
</feature>
<feature type="compositionally biased region" description="Polar residues" evidence="4">
    <location>
        <begin position="1055"/>
        <end position="1078"/>
    </location>
</feature>
<feature type="domain" description="Death" evidence="5">
    <location>
        <begin position="676"/>
        <end position="762"/>
    </location>
</feature>
<dbReference type="SMART" id="SM00248">
    <property type="entry name" value="ANK"/>
    <property type="match status" value="4"/>
</dbReference>
<dbReference type="CDD" id="cd01670">
    <property type="entry name" value="Death"/>
    <property type="match status" value="1"/>
</dbReference>
<feature type="region of interest" description="Disordered" evidence="4">
    <location>
        <begin position="914"/>
        <end position="1134"/>
    </location>
</feature>
<feature type="repeat" description="ANK" evidence="3">
    <location>
        <begin position="73"/>
        <end position="105"/>
    </location>
</feature>
<feature type="compositionally biased region" description="Polar residues" evidence="4">
    <location>
        <begin position="1022"/>
        <end position="1048"/>
    </location>
</feature>
<dbReference type="Proteomes" id="UP000507470">
    <property type="component" value="Unassembled WGS sequence"/>
</dbReference>
<evidence type="ECO:0000256" key="3">
    <source>
        <dbReference type="PROSITE-ProRule" id="PRU00023"/>
    </source>
</evidence>
<feature type="compositionally biased region" description="Basic and acidic residues" evidence="4">
    <location>
        <begin position="988"/>
        <end position="1011"/>
    </location>
</feature>
<dbReference type="InterPro" id="IPR011029">
    <property type="entry name" value="DEATH-like_dom_sf"/>
</dbReference>
<dbReference type="Gene3D" id="1.25.40.20">
    <property type="entry name" value="Ankyrin repeat-containing domain"/>
    <property type="match status" value="2"/>
</dbReference>
<feature type="repeat" description="ANK" evidence="3">
    <location>
        <begin position="6"/>
        <end position="38"/>
    </location>
</feature>
<sequence>MYEIQTLNEKLLLAVCKGKTGSVEKLLEQGANINVRNKKDGMTPLLKACQRRNYTMQKILLSKGANPKLKDKLGLSCLHYVAEAGDAESLKMLLAYQASIQSKDVVSTECYYEASVVEGYRKYRMSLAYQASIQSKDVNDCGPLHYAADRNKLNAVDTLVFCGANAFQKNKKNKEGFTPLKSANNPEVQQILKDSEYTLLGVKNGDIHIQCIELEPNKTYWLEKADLTVHTPTTFPLKSLSFICRRVRPEFCHPVLKPYQKELLISDTFEFLTSETNTKAKVLLEVPLYDFPDPFEDIFMKTDTCPTIKESMRQHDIKRLKDERTPGRLKWICTTEVDVTHVRSFNLIAFPRKETFQIGRSSAELSSSVDKFIKISILENTFDDPKGKVSLEVIPTPVYHPQHIDSIISIGHFYDLTHDKIEQPRKTVNLRVPLPQDYENDGDLYLLGADVDPEYFLDPDFGEKQDMDHWEVISVNPKTTRGCVNIPVEHFSIYVASEAKRNKSKETVIRETSELCRRASQRKTFTVFLVLVKPVGENVYHVIIECTTKRKKEDRMNFWINKNYLDQKPSYSGEFESVPGTKYMLRLSGNVKTVSGFPKTRLEFHPKRENCQQFQVTMSDCNAFNAASVDIYEVKDTEGGKEEEEGLVSMPFRLTGTPFVEDLEPVNDETFPGFTKDSLLRQLSKNLENEWIKVAVLLGLSFRTVENFRTNSKLSDPDKRFKVLQLWRDTSKHRVDYGVDDLVSALQRIEREDLVQQIQKELKIWLENNEDRQDRFYNWAQSKLTGPSLQSSDVEQPSPVSDQIFVLLIDKFGNDGSINQVGLQMGLSRPENDKIFNDALITNTDHQLLRMFVAAREKIGDMFKTFLQLIQSFEVLNMNDAMKWIFETADRWISSTEKDKNPVPWRQEIINYLHKSSSQDDLDKGEDYSQENEQGEDSQTGRQSTTAEKDATETKHDDGDSEPKNNDEKDENEDRNFVSYLKSQSLKGNDEKRPNIEQREESEECQTKESVVEETASVHGVNGSTVSISKSQNDNTGKGSRISLQTPKVNDINRSRGSLQTSEKSPSKNTSQSSLGNQDKTDRKSIESEITKEKQENETEGFPVHELQPKGEVNEDDKSDTVSNSKNDIPKIIHPEEKYAAELSHKIVDEALESAAHMQPDSETQETNDIQQLTEILKTTLNPTTTSEDPSLSSSHEHISDSDDQNIKISNQGLIHESSEQSDKTKKIGKENMDDESSDSSAD</sequence>
<dbReference type="PANTHER" id="PTHR24198:SF165">
    <property type="entry name" value="ANKYRIN REPEAT-CONTAINING PROTEIN-RELATED"/>
    <property type="match status" value="1"/>
</dbReference>
<dbReference type="AlphaFoldDB" id="A0A6J8A4G7"/>
<dbReference type="PROSITE" id="PS50088">
    <property type="entry name" value="ANK_REPEAT"/>
    <property type="match status" value="4"/>
</dbReference>
<dbReference type="PROSITE" id="PS50297">
    <property type="entry name" value="ANK_REP_REGION"/>
    <property type="match status" value="1"/>
</dbReference>
<evidence type="ECO:0000259" key="5">
    <source>
        <dbReference type="PROSITE" id="PS50017"/>
    </source>
</evidence>
<dbReference type="Pfam" id="PF00531">
    <property type="entry name" value="Death"/>
    <property type="match status" value="1"/>
</dbReference>
<dbReference type="InterPro" id="IPR036770">
    <property type="entry name" value="Ankyrin_rpt-contain_sf"/>
</dbReference>
<dbReference type="PROSITE" id="PS50017">
    <property type="entry name" value="DEATH_DOMAIN"/>
    <property type="match status" value="1"/>
</dbReference>
<feature type="repeat" description="ANK" evidence="3">
    <location>
        <begin position="139"/>
        <end position="171"/>
    </location>
</feature>
<feature type="repeat" description="ANK" evidence="3">
    <location>
        <begin position="40"/>
        <end position="72"/>
    </location>
</feature>
<evidence type="ECO:0000313" key="7">
    <source>
        <dbReference type="Proteomes" id="UP000507470"/>
    </source>
</evidence>
<name>A0A6J8A4G7_MYTCO</name>
<evidence type="ECO:0000256" key="1">
    <source>
        <dbReference type="ARBA" id="ARBA00022737"/>
    </source>
</evidence>
<feature type="compositionally biased region" description="Basic and acidic residues" evidence="4">
    <location>
        <begin position="1217"/>
        <end position="1232"/>
    </location>
</feature>
<organism evidence="6 7">
    <name type="scientific">Mytilus coruscus</name>
    <name type="common">Sea mussel</name>
    <dbReference type="NCBI Taxonomy" id="42192"/>
    <lineage>
        <taxon>Eukaryota</taxon>
        <taxon>Metazoa</taxon>
        <taxon>Spiralia</taxon>
        <taxon>Lophotrochozoa</taxon>
        <taxon>Mollusca</taxon>
        <taxon>Bivalvia</taxon>
        <taxon>Autobranchia</taxon>
        <taxon>Pteriomorphia</taxon>
        <taxon>Mytilida</taxon>
        <taxon>Mytiloidea</taxon>
        <taxon>Mytilidae</taxon>
        <taxon>Mytilinae</taxon>
        <taxon>Mytilus</taxon>
    </lineage>
</organism>
<evidence type="ECO:0000256" key="4">
    <source>
        <dbReference type="SAM" id="MobiDB-lite"/>
    </source>
</evidence>
<feature type="region of interest" description="Disordered" evidence="4">
    <location>
        <begin position="1151"/>
        <end position="1243"/>
    </location>
</feature>
<dbReference type="SUPFAM" id="SSF47986">
    <property type="entry name" value="DEATH domain"/>
    <property type="match status" value="1"/>
</dbReference>
<evidence type="ECO:0000256" key="2">
    <source>
        <dbReference type="ARBA" id="ARBA00023043"/>
    </source>
</evidence>
<feature type="compositionally biased region" description="Polar residues" evidence="4">
    <location>
        <begin position="1161"/>
        <end position="1188"/>
    </location>
</feature>
<keyword evidence="1" id="KW-0677">Repeat</keyword>
<protein>
    <recommendedName>
        <fullName evidence="5">Death domain-containing protein</fullName>
    </recommendedName>
</protein>
<reference evidence="6 7" key="1">
    <citation type="submission" date="2020-06" db="EMBL/GenBank/DDBJ databases">
        <authorList>
            <person name="Li R."/>
            <person name="Bekaert M."/>
        </authorList>
    </citation>
    <scope>NUCLEOTIDE SEQUENCE [LARGE SCALE GENOMIC DNA]</scope>
    <source>
        <strain evidence="7">wild</strain>
    </source>
</reference>
<feature type="compositionally biased region" description="Basic and acidic residues" evidence="4">
    <location>
        <begin position="947"/>
        <end position="976"/>
    </location>
</feature>
<dbReference type="InterPro" id="IPR002110">
    <property type="entry name" value="Ankyrin_rpt"/>
</dbReference>
<keyword evidence="7" id="KW-1185">Reference proteome</keyword>
<dbReference type="PANTHER" id="PTHR24198">
    <property type="entry name" value="ANKYRIN REPEAT AND PROTEIN KINASE DOMAIN-CONTAINING PROTEIN"/>
    <property type="match status" value="1"/>
</dbReference>
<evidence type="ECO:0000313" key="6">
    <source>
        <dbReference type="EMBL" id="CAC5360590.1"/>
    </source>
</evidence>